<dbReference type="Proteomes" id="UP001320209">
    <property type="component" value="Chromosome"/>
</dbReference>
<keyword evidence="9" id="KW-0521">NADP</keyword>
<proteinExistence type="inferred from homology"/>
<keyword evidence="3 8" id="KW-0285">Flavoprotein</keyword>
<feature type="domain" description="FAD/NAD(P)-binding" evidence="10">
    <location>
        <begin position="10"/>
        <end position="298"/>
    </location>
</feature>
<protein>
    <recommendedName>
        <fullName evidence="2 8">Thioredoxin reductase</fullName>
        <ecNumber evidence="8">1.8.1.9</ecNumber>
    </recommendedName>
</protein>
<comment type="similarity">
    <text evidence="1 8">Belongs to the class-II pyridine nucleotide-disulfide oxidoreductase family.</text>
</comment>
<dbReference type="PANTHER" id="PTHR48105">
    <property type="entry name" value="THIOREDOXIN REDUCTASE 1-RELATED-RELATED"/>
    <property type="match status" value="1"/>
</dbReference>
<dbReference type="PRINTS" id="PR00469">
    <property type="entry name" value="PNDRDTASEII"/>
</dbReference>
<dbReference type="EMBL" id="AP025225">
    <property type="protein sequence ID" value="BDB95881.1"/>
    <property type="molecule type" value="Genomic_DNA"/>
</dbReference>
<evidence type="ECO:0000256" key="5">
    <source>
        <dbReference type="ARBA" id="ARBA00023002"/>
    </source>
</evidence>
<dbReference type="PROSITE" id="PS00573">
    <property type="entry name" value="PYRIDINE_REDOX_2"/>
    <property type="match status" value="1"/>
</dbReference>
<dbReference type="SUPFAM" id="SSF51905">
    <property type="entry name" value="FAD/NAD(P)-binding domain"/>
    <property type="match status" value="1"/>
</dbReference>
<evidence type="ECO:0000259" key="10">
    <source>
        <dbReference type="Pfam" id="PF07992"/>
    </source>
</evidence>
<dbReference type="InterPro" id="IPR005982">
    <property type="entry name" value="Thioredox_Rdtase"/>
</dbReference>
<keyword evidence="6" id="KW-1015">Disulfide bond</keyword>
<gene>
    <name evidence="11" type="primary">trxB</name>
    <name evidence="11" type="ORF">HYD_0140</name>
</gene>
<keyword evidence="4 8" id="KW-0274">FAD</keyword>
<evidence type="ECO:0000256" key="2">
    <source>
        <dbReference type="ARBA" id="ARBA00018719"/>
    </source>
</evidence>
<dbReference type="InterPro" id="IPR050097">
    <property type="entry name" value="Ferredoxin-NADP_redctase_2"/>
</dbReference>
<evidence type="ECO:0000313" key="12">
    <source>
        <dbReference type="Proteomes" id="UP001320209"/>
    </source>
</evidence>
<name>A0ABN6L5V3_9PROT</name>
<dbReference type="Pfam" id="PF07992">
    <property type="entry name" value="Pyr_redox_2"/>
    <property type="match status" value="1"/>
</dbReference>
<dbReference type="EC" id="1.8.1.9" evidence="8"/>
<evidence type="ECO:0000256" key="3">
    <source>
        <dbReference type="ARBA" id="ARBA00022630"/>
    </source>
</evidence>
<dbReference type="PRINTS" id="PR00368">
    <property type="entry name" value="FADPNR"/>
</dbReference>
<accession>A0ABN6L5V3</accession>
<comment type="catalytic activity">
    <reaction evidence="8">
        <text>[thioredoxin]-dithiol + NADP(+) = [thioredoxin]-disulfide + NADPH + H(+)</text>
        <dbReference type="Rhea" id="RHEA:20345"/>
        <dbReference type="Rhea" id="RHEA-COMP:10698"/>
        <dbReference type="Rhea" id="RHEA-COMP:10700"/>
        <dbReference type="ChEBI" id="CHEBI:15378"/>
        <dbReference type="ChEBI" id="CHEBI:29950"/>
        <dbReference type="ChEBI" id="CHEBI:50058"/>
        <dbReference type="ChEBI" id="CHEBI:57783"/>
        <dbReference type="ChEBI" id="CHEBI:58349"/>
        <dbReference type="EC" id="1.8.1.9"/>
    </reaction>
</comment>
<comment type="cofactor">
    <cofactor evidence="9">
        <name>FAD</name>
        <dbReference type="ChEBI" id="CHEBI:57692"/>
    </cofactor>
    <text evidence="9">Binds 1 FAD per subunit.</text>
</comment>
<dbReference type="InterPro" id="IPR023753">
    <property type="entry name" value="FAD/NAD-binding_dom"/>
</dbReference>
<organism evidence="11 12">
    <name type="scientific">Candidatus Hydrogenosomobacter endosymbioticus</name>
    <dbReference type="NCBI Taxonomy" id="2558174"/>
    <lineage>
        <taxon>Bacteria</taxon>
        <taxon>Pseudomonadati</taxon>
        <taxon>Pseudomonadota</taxon>
        <taxon>Alphaproteobacteria</taxon>
        <taxon>Holosporales</taxon>
        <taxon>Holosporaceae</taxon>
        <taxon>Candidatus Hydrogenosomobacter</taxon>
    </lineage>
</organism>
<sequence length="317" mass="33973">MTLHNSIETDLLVIGSGPAGYTAAIYASRSAIEVLLISGNQPGGQLTLTEDIENYPGFKDPIRSRELMKDMREQAARYGTTILDDIIEAVDFSARPFLCKGKSSAYRAKSVIIATGASANWLDIPGEMEFLGYGVSGCAVCDGFFFRGKDVIVVGGGNTAVEDALFLSGHAKSVTLIHRRNSLRAEIALQNRLFDKSNVKMVWDSVVLEIHGSHSPKKVTGAKIKNIKTGAESSIETSGVFIAIGRTPNSGIFNNHIEVTNSGYIATKSCTCSTNIDGVFAAGDVMNEQFRQAVVAAGYGCIAALQVKEFLGKVYDL</sequence>
<keyword evidence="5 8" id="KW-0560">Oxidoreductase</keyword>
<comment type="subunit">
    <text evidence="8">Homodimer.</text>
</comment>
<evidence type="ECO:0000256" key="1">
    <source>
        <dbReference type="ARBA" id="ARBA00009333"/>
    </source>
</evidence>
<evidence type="ECO:0000256" key="6">
    <source>
        <dbReference type="ARBA" id="ARBA00023157"/>
    </source>
</evidence>
<dbReference type="RefSeq" id="WP_236865094.1">
    <property type="nucleotide sequence ID" value="NZ_AP025225.1"/>
</dbReference>
<evidence type="ECO:0000313" key="11">
    <source>
        <dbReference type="EMBL" id="BDB95881.1"/>
    </source>
</evidence>
<evidence type="ECO:0000256" key="8">
    <source>
        <dbReference type="RuleBase" id="RU003880"/>
    </source>
</evidence>
<reference evidence="11" key="1">
    <citation type="submission" date="2021-10" db="EMBL/GenBank/DDBJ databases">
        <title>Genome Sequence of The Candidatus Hydrogeosomobacter endosymbioticus, an Intracellular Bacterial Symbiont of the Anaerobic Ciliate GW7.</title>
        <authorList>
            <person name="Shiohama Y."/>
            <person name="Shinzato N."/>
        </authorList>
    </citation>
    <scope>NUCLEOTIDE SEQUENCE [LARGE SCALE GENOMIC DNA]</scope>
    <source>
        <strain evidence="11">200920</strain>
    </source>
</reference>
<dbReference type="InterPro" id="IPR008255">
    <property type="entry name" value="Pyr_nucl-diS_OxRdtase_2_AS"/>
</dbReference>
<evidence type="ECO:0000256" key="4">
    <source>
        <dbReference type="ARBA" id="ARBA00022827"/>
    </source>
</evidence>
<dbReference type="NCBIfam" id="TIGR01292">
    <property type="entry name" value="TRX_reduct"/>
    <property type="match status" value="1"/>
</dbReference>
<keyword evidence="7 8" id="KW-0676">Redox-active center</keyword>
<keyword evidence="12" id="KW-1185">Reference proteome</keyword>
<dbReference type="InterPro" id="IPR036188">
    <property type="entry name" value="FAD/NAD-bd_sf"/>
</dbReference>
<evidence type="ECO:0000256" key="9">
    <source>
        <dbReference type="RuleBase" id="RU003881"/>
    </source>
</evidence>
<evidence type="ECO:0000256" key="7">
    <source>
        <dbReference type="ARBA" id="ARBA00023284"/>
    </source>
</evidence>
<dbReference type="Gene3D" id="3.50.50.60">
    <property type="entry name" value="FAD/NAD(P)-binding domain"/>
    <property type="match status" value="2"/>
</dbReference>